<dbReference type="EMBL" id="CP053452">
    <property type="protein sequence ID" value="QJW95207.1"/>
    <property type="molecule type" value="Genomic_DNA"/>
</dbReference>
<dbReference type="AlphaFoldDB" id="A0A6M5YMC4"/>
<dbReference type="Proteomes" id="UP000503447">
    <property type="component" value="Chromosome"/>
</dbReference>
<dbReference type="KEGG" id="ftj:FTUN_2749"/>
<evidence type="ECO:0000313" key="3">
    <source>
        <dbReference type="Proteomes" id="UP000503447"/>
    </source>
</evidence>
<reference evidence="3" key="1">
    <citation type="submission" date="2020-05" db="EMBL/GenBank/DDBJ databases">
        <title>Frigoriglobus tundricola gen. nov., sp. nov., a psychrotolerant cellulolytic planctomycete of the family Gemmataceae with two divergent copies of 16S rRNA gene.</title>
        <authorList>
            <person name="Kulichevskaya I.S."/>
            <person name="Ivanova A.A."/>
            <person name="Naumoff D.G."/>
            <person name="Beletsky A.V."/>
            <person name="Rijpstra W.I.C."/>
            <person name="Sinninghe Damste J.S."/>
            <person name="Mardanov A.V."/>
            <person name="Ravin N.V."/>
            <person name="Dedysh S.N."/>
        </authorList>
    </citation>
    <scope>NUCLEOTIDE SEQUENCE [LARGE SCALE GENOMIC DNA]</scope>
    <source>
        <strain evidence="3">PL17</strain>
    </source>
</reference>
<proteinExistence type="predicted"/>
<gene>
    <name evidence="2" type="ORF">FTUN_2749</name>
</gene>
<keyword evidence="3" id="KW-1185">Reference proteome</keyword>
<protein>
    <submittedName>
        <fullName evidence="2">Uncharacterized protein</fullName>
    </submittedName>
</protein>
<name>A0A6M5YMC4_9BACT</name>
<accession>A0A6M5YMC4</accession>
<organism evidence="2 3">
    <name type="scientific">Frigoriglobus tundricola</name>
    <dbReference type="NCBI Taxonomy" id="2774151"/>
    <lineage>
        <taxon>Bacteria</taxon>
        <taxon>Pseudomonadati</taxon>
        <taxon>Planctomycetota</taxon>
        <taxon>Planctomycetia</taxon>
        <taxon>Gemmatales</taxon>
        <taxon>Gemmataceae</taxon>
        <taxon>Frigoriglobus</taxon>
    </lineage>
</organism>
<feature type="compositionally biased region" description="Basic and acidic residues" evidence="1">
    <location>
        <begin position="26"/>
        <end position="38"/>
    </location>
</feature>
<feature type="region of interest" description="Disordered" evidence="1">
    <location>
        <begin position="1"/>
        <end position="66"/>
    </location>
</feature>
<evidence type="ECO:0000256" key="1">
    <source>
        <dbReference type="SAM" id="MobiDB-lite"/>
    </source>
</evidence>
<sequence length="66" mass="7384">MSEESSNGRRKRSPYTDNSNTVFVEFTDRGAPLDEARERKGRPPRSPSLPPLDESKPESEQPPAAQ</sequence>
<evidence type="ECO:0000313" key="2">
    <source>
        <dbReference type="EMBL" id="QJW95207.1"/>
    </source>
</evidence>